<evidence type="ECO:0000259" key="1">
    <source>
        <dbReference type="Pfam" id="PF00313"/>
    </source>
</evidence>
<accession>A0A1H7M518</accession>
<keyword evidence="2" id="KW-0238">DNA-binding</keyword>
<sequence length="261" mass="30597">MELGVIKWFNNTKGFGVADTVDGQVFVHIKSFKIKPKSIENRHTILFKKRTDPKSQNMVAIHSRMLGDEQDWDLIIALALKRLPFKKTAASKDFPHHSNNHLAEIAAYQYLNGKSTLQIFNAVTKYFSDKLHDKKFIQYCEFIEKVFTRSMGLEKRNELLKHIFIFFGENVNESKLFEVWKSMKFAYIGHTDADDFEIPEAILVNFADQLNVSELMRIHTYSYGEIFCNELIKKKLEESEDLTTEEIKKLEMINHVKFFKE</sequence>
<dbReference type="CDD" id="cd04458">
    <property type="entry name" value="CSP_CDS"/>
    <property type="match status" value="1"/>
</dbReference>
<dbReference type="GO" id="GO:0003677">
    <property type="term" value="F:DNA binding"/>
    <property type="evidence" value="ECO:0007669"/>
    <property type="project" value="UniProtKB-KW"/>
</dbReference>
<feature type="domain" description="CSD" evidence="1">
    <location>
        <begin position="4"/>
        <end position="49"/>
    </location>
</feature>
<name>A0A1H7M518_OLID1</name>
<reference evidence="3" key="1">
    <citation type="submission" date="2016-10" db="EMBL/GenBank/DDBJ databases">
        <authorList>
            <person name="Varghese N."/>
            <person name="Submissions S."/>
        </authorList>
    </citation>
    <scope>NUCLEOTIDE SEQUENCE [LARGE SCALE GENOMIC DNA]</scope>
    <source>
        <strain evidence="3">DSM 18733</strain>
    </source>
</reference>
<dbReference type="STRING" id="407022.SAMN05661044_01866"/>
<evidence type="ECO:0000313" key="2">
    <source>
        <dbReference type="EMBL" id="SEL06294.1"/>
    </source>
</evidence>
<gene>
    <name evidence="2" type="ORF">SAMN05661044_01866</name>
</gene>
<protein>
    <submittedName>
        <fullName evidence="2">'Cold-shock' DNA-binding domain-containing protein</fullName>
    </submittedName>
</protein>
<keyword evidence="3" id="KW-1185">Reference proteome</keyword>
<dbReference type="Pfam" id="PF00313">
    <property type="entry name" value="CSD"/>
    <property type="match status" value="1"/>
</dbReference>
<dbReference type="AlphaFoldDB" id="A0A1H7M518"/>
<dbReference type="EMBL" id="FOAF01000001">
    <property type="protein sequence ID" value="SEL06294.1"/>
    <property type="molecule type" value="Genomic_DNA"/>
</dbReference>
<dbReference type="InterPro" id="IPR012340">
    <property type="entry name" value="NA-bd_OB-fold"/>
</dbReference>
<proteinExistence type="predicted"/>
<organism evidence="2 3">
    <name type="scientific">Olivibacter domesticus</name>
    <name type="common">Pseudosphingobacterium domesticum</name>
    <dbReference type="NCBI Taxonomy" id="407022"/>
    <lineage>
        <taxon>Bacteria</taxon>
        <taxon>Pseudomonadati</taxon>
        <taxon>Bacteroidota</taxon>
        <taxon>Sphingobacteriia</taxon>
        <taxon>Sphingobacteriales</taxon>
        <taxon>Sphingobacteriaceae</taxon>
        <taxon>Olivibacter</taxon>
    </lineage>
</organism>
<dbReference type="RefSeq" id="WP_093322578.1">
    <property type="nucleotide sequence ID" value="NZ_FOAF01000001.1"/>
</dbReference>
<dbReference type="SUPFAM" id="SSF50249">
    <property type="entry name" value="Nucleic acid-binding proteins"/>
    <property type="match status" value="1"/>
</dbReference>
<dbReference type="Gene3D" id="2.40.50.140">
    <property type="entry name" value="Nucleic acid-binding proteins"/>
    <property type="match status" value="1"/>
</dbReference>
<evidence type="ECO:0000313" key="3">
    <source>
        <dbReference type="Proteomes" id="UP000199421"/>
    </source>
</evidence>
<dbReference type="OrthoDB" id="9805039at2"/>
<dbReference type="InterPro" id="IPR002059">
    <property type="entry name" value="CSP_DNA-bd"/>
</dbReference>
<dbReference type="Proteomes" id="UP000199421">
    <property type="component" value="Unassembled WGS sequence"/>
</dbReference>